<dbReference type="RefSeq" id="WP_081738527.1">
    <property type="nucleotide sequence ID" value="NZ_AZMV01000007.1"/>
</dbReference>
<feature type="domain" description="Histidine kinase" evidence="3">
    <location>
        <begin position="311"/>
        <end position="418"/>
    </location>
</feature>
<dbReference type="eggNOG" id="COG2972">
    <property type="taxonomic scope" value="Bacteria"/>
</dbReference>
<dbReference type="SUPFAM" id="SSF55874">
    <property type="entry name" value="ATPase domain of HSP90 chaperone/DNA topoisomerase II/histidine kinase"/>
    <property type="match status" value="1"/>
</dbReference>
<protein>
    <submittedName>
        <fullName evidence="4">Two component system histidine kinase sensor</fullName>
    </submittedName>
</protein>
<accession>W4N6Q9</accession>
<dbReference type="InterPro" id="IPR036890">
    <property type="entry name" value="HATPase_C_sf"/>
</dbReference>
<dbReference type="InterPro" id="IPR050640">
    <property type="entry name" value="Bact_2-comp_sensor_kinase"/>
</dbReference>
<keyword evidence="1 4" id="KW-0418">Kinase</keyword>
<keyword evidence="5" id="KW-1185">Reference proteome</keyword>
<dbReference type="Proteomes" id="UP000019155">
    <property type="component" value="Unassembled WGS sequence"/>
</dbReference>
<dbReference type="SMART" id="SM00387">
    <property type="entry name" value="HATPase_c"/>
    <property type="match status" value="1"/>
</dbReference>
<keyword evidence="1 4" id="KW-0808">Transferase</keyword>
<dbReference type="PANTHER" id="PTHR34220:SF7">
    <property type="entry name" value="SENSOR HISTIDINE KINASE YPDA"/>
    <property type="match status" value="1"/>
</dbReference>
<dbReference type="Pfam" id="PF02518">
    <property type="entry name" value="HATPase_c"/>
    <property type="match status" value="1"/>
</dbReference>
<dbReference type="STRING" id="1435051.BMOU_1563"/>
<dbReference type="Pfam" id="PF06580">
    <property type="entry name" value="His_kinase"/>
    <property type="match status" value="1"/>
</dbReference>
<evidence type="ECO:0000313" key="5">
    <source>
        <dbReference type="Proteomes" id="UP000019155"/>
    </source>
</evidence>
<dbReference type="AlphaFoldDB" id="W4N6Q9"/>
<comment type="caution">
    <text evidence="4">The sequence shown here is derived from an EMBL/GenBank/DDBJ whole genome shotgun (WGS) entry which is preliminary data.</text>
</comment>
<gene>
    <name evidence="4" type="ORF">BMOU_1563</name>
</gene>
<dbReference type="OrthoDB" id="2514702at2"/>
<dbReference type="EMBL" id="AZMV01000007">
    <property type="protein sequence ID" value="ETY70704.1"/>
    <property type="molecule type" value="Genomic_DNA"/>
</dbReference>
<evidence type="ECO:0000256" key="2">
    <source>
        <dbReference type="SAM" id="Phobius"/>
    </source>
</evidence>
<evidence type="ECO:0000259" key="3">
    <source>
        <dbReference type="PROSITE" id="PS50109"/>
    </source>
</evidence>
<evidence type="ECO:0000256" key="1">
    <source>
        <dbReference type="ARBA" id="ARBA00022777"/>
    </source>
</evidence>
<dbReference type="GO" id="GO:0016020">
    <property type="term" value="C:membrane"/>
    <property type="evidence" value="ECO:0007669"/>
    <property type="project" value="InterPro"/>
</dbReference>
<dbReference type="InterPro" id="IPR003594">
    <property type="entry name" value="HATPase_dom"/>
</dbReference>
<reference evidence="4 5" key="1">
    <citation type="journal article" date="2014" name="Genome Announc.">
        <title>The Genome Sequence of Bifidobacterium moukalabense DSM 27321 Highlights the Close Phylogenetic Relatedness with the Bifidobacterium dentium Taxon.</title>
        <authorList>
            <person name="Lugli G.A."/>
            <person name="Duranti S."/>
            <person name="Milani C."/>
            <person name="Turroni F."/>
            <person name="Viappiani A."/>
            <person name="Mangifesta M."/>
            <person name="van Sinderen D."/>
            <person name="Ventura M."/>
        </authorList>
    </citation>
    <scope>NUCLEOTIDE SEQUENCE [LARGE SCALE GENOMIC DNA]</scope>
    <source>
        <strain evidence="4 5">DSM 27321</strain>
    </source>
</reference>
<keyword evidence="2" id="KW-0472">Membrane</keyword>
<name>W4N6Q9_9BIFI</name>
<proteinExistence type="predicted"/>
<keyword evidence="2" id="KW-1133">Transmembrane helix</keyword>
<keyword evidence="2" id="KW-0812">Transmembrane</keyword>
<feature type="transmembrane region" description="Helical" evidence="2">
    <location>
        <begin position="65"/>
        <end position="83"/>
    </location>
</feature>
<organism evidence="4 5">
    <name type="scientific">Bifidobacterium moukalabense DSM 27321</name>
    <dbReference type="NCBI Taxonomy" id="1435051"/>
    <lineage>
        <taxon>Bacteria</taxon>
        <taxon>Bacillati</taxon>
        <taxon>Actinomycetota</taxon>
        <taxon>Actinomycetes</taxon>
        <taxon>Bifidobacteriales</taxon>
        <taxon>Bifidobacteriaceae</taxon>
        <taxon>Bifidobacterium</taxon>
    </lineage>
</organism>
<dbReference type="GO" id="GO:0000155">
    <property type="term" value="F:phosphorelay sensor kinase activity"/>
    <property type="evidence" value="ECO:0007669"/>
    <property type="project" value="InterPro"/>
</dbReference>
<feature type="transmembrane region" description="Helical" evidence="2">
    <location>
        <begin position="119"/>
        <end position="137"/>
    </location>
</feature>
<dbReference type="PANTHER" id="PTHR34220">
    <property type="entry name" value="SENSOR HISTIDINE KINASE YPDA"/>
    <property type="match status" value="1"/>
</dbReference>
<dbReference type="InterPro" id="IPR010559">
    <property type="entry name" value="Sig_transdc_His_kin_internal"/>
</dbReference>
<dbReference type="InterPro" id="IPR005467">
    <property type="entry name" value="His_kinase_dom"/>
</dbReference>
<sequence>MNVVRRMITHWYTLGYPNADYPRYSRRLAQDNLDMVRRCCKFCLPFIVMMCAGRLIMLGCAWINVWPFIVAFMVVVVILVMNLRPLDPKHTLYRSYMQTAVFSVTLVALAAYYDFIVEPGTIAVMTCIALLGVGSLFDSRPADNLIAHTIGLGILIAVMVFERNRALVPNACDLVVAAILGLCISWHKSRGHFGQLFANDKELKALQHTARVQIMVSQINPHFVCNVLATIQAMCDTDVNKAKEALGIFSAYMRDNTNAVARTEPIPFSAELQHVKRYISLERMRFGDKLAVAYDIRTVDFRLPALTVQPIIENAIKYGIGSKPDGGTVTLSTRQMQDTVRIEVADNGVGMNGEALRRLAGDTSEAMGDAGKPEGDGRSHVGLANVRERLRLMSHGTLSVSSQPGKGTRIVISIPKEG</sequence>
<dbReference type="PATRIC" id="fig|1435051.3.peg.1546"/>
<dbReference type="Gene3D" id="3.30.565.10">
    <property type="entry name" value="Histidine kinase-like ATPase, C-terminal domain"/>
    <property type="match status" value="1"/>
</dbReference>
<dbReference type="PROSITE" id="PS50109">
    <property type="entry name" value="HIS_KIN"/>
    <property type="match status" value="1"/>
</dbReference>
<evidence type="ECO:0000313" key="4">
    <source>
        <dbReference type="EMBL" id="ETY70704.1"/>
    </source>
</evidence>
<feature type="transmembrane region" description="Helical" evidence="2">
    <location>
        <begin position="144"/>
        <end position="161"/>
    </location>
</feature>